<keyword evidence="4 5" id="KW-0961">Cell wall biogenesis/degradation</keyword>
<sequence>MEEKIMQILVDLCGDDEILEDRGIDLFDAGLLDSLGTIELLLEIESQLGVVIQPTEIVREHILTPNKIIETVSKRL</sequence>
<dbReference type="NCBIfam" id="TIGR01688">
    <property type="entry name" value="dltC"/>
    <property type="match status" value="1"/>
</dbReference>
<dbReference type="Gene3D" id="1.10.1200.10">
    <property type="entry name" value="ACP-like"/>
    <property type="match status" value="1"/>
</dbReference>
<evidence type="ECO:0000256" key="1">
    <source>
        <dbReference type="ARBA" id="ARBA00022450"/>
    </source>
</evidence>
<dbReference type="PROSITE" id="PS50075">
    <property type="entry name" value="CARRIER"/>
    <property type="match status" value="1"/>
</dbReference>
<protein>
    <recommendedName>
        <fullName evidence="5">D-alanyl carrier protein</fullName>
        <shortName evidence="5">DCP</shortName>
    </recommendedName>
    <alternativeName>
        <fullName evidence="5">D-alanine--poly(phosphoribitol) ligase subunit 2</fullName>
    </alternativeName>
</protein>
<keyword evidence="7" id="KW-0436">Ligase</keyword>
<dbReference type="SUPFAM" id="SSF47336">
    <property type="entry name" value="ACP-like"/>
    <property type="match status" value="1"/>
</dbReference>
<dbReference type="InterPro" id="IPR003230">
    <property type="entry name" value="DltC"/>
</dbReference>
<keyword evidence="2 5" id="KW-0963">Cytoplasm</keyword>
<keyword evidence="1 5" id="KW-0596">Phosphopantetheine</keyword>
<comment type="pathway">
    <text evidence="5">Cell wall biogenesis; lipoteichoic acid biosynthesis.</text>
</comment>
<evidence type="ECO:0000313" key="8">
    <source>
        <dbReference type="Proteomes" id="UP001224418"/>
    </source>
</evidence>
<dbReference type="Proteomes" id="UP001224418">
    <property type="component" value="Unassembled WGS sequence"/>
</dbReference>
<comment type="caution">
    <text evidence="7">The sequence shown here is derived from an EMBL/GenBank/DDBJ whole genome shotgun (WGS) entry which is preliminary data.</text>
</comment>
<name>A0ABU0JSB6_HATLI</name>
<comment type="similarity">
    <text evidence="5">Belongs to the DltC family.</text>
</comment>
<dbReference type="NCBIfam" id="NF003464">
    <property type="entry name" value="PRK05087.1"/>
    <property type="match status" value="1"/>
</dbReference>
<evidence type="ECO:0000313" key="7">
    <source>
        <dbReference type="EMBL" id="MDQ0479991.1"/>
    </source>
</evidence>
<keyword evidence="3 5" id="KW-0597">Phosphoprotein</keyword>
<comment type="PTM">
    <text evidence="5">4'-phosphopantetheine is transferred from CoA to a specific serine of apo-DCP.</text>
</comment>
<feature type="modified residue" description="O-(pantetheine 4'-phosphoryl)serine" evidence="5">
    <location>
        <position position="34"/>
    </location>
</feature>
<dbReference type="InterPro" id="IPR009081">
    <property type="entry name" value="PP-bd_ACP"/>
</dbReference>
<dbReference type="RefSeq" id="WP_307355905.1">
    <property type="nucleotide sequence ID" value="NZ_BAAACJ010000030.1"/>
</dbReference>
<reference evidence="7 8" key="1">
    <citation type="submission" date="2023-07" db="EMBL/GenBank/DDBJ databases">
        <title>Genomic Encyclopedia of Type Strains, Phase IV (KMG-IV): sequencing the most valuable type-strain genomes for metagenomic binning, comparative biology and taxonomic classification.</title>
        <authorList>
            <person name="Goeker M."/>
        </authorList>
    </citation>
    <scope>NUCLEOTIDE SEQUENCE [LARGE SCALE GENOMIC DNA]</scope>
    <source>
        <strain evidence="7 8">DSM 1400</strain>
    </source>
</reference>
<comment type="subcellular location">
    <subcellularLocation>
        <location evidence="5">Cytoplasm</location>
    </subcellularLocation>
</comment>
<feature type="domain" description="Carrier" evidence="6">
    <location>
        <begin position="1"/>
        <end position="76"/>
    </location>
</feature>
<dbReference type="HAMAP" id="MF_00565">
    <property type="entry name" value="DltC"/>
    <property type="match status" value="1"/>
</dbReference>
<keyword evidence="8" id="KW-1185">Reference proteome</keyword>
<dbReference type="InterPro" id="IPR036736">
    <property type="entry name" value="ACP-like_sf"/>
</dbReference>
<evidence type="ECO:0000256" key="3">
    <source>
        <dbReference type="ARBA" id="ARBA00022553"/>
    </source>
</evidence>
<dbReference type="EMBL" id="JAUSWN010000013">
    <property type="protein sequence ID" value="MDQ0479991.1"/>
    <property type="molecule type" value="Genomic_DNA"/>
</dbReference>
<dbReference type="GO" id="GO:0016874">
    <property type="term" value="F:ligase activity"/>
    <property type="evidence" value="ECO:0007669"/>
    <property type="project" value="UniProtKB-KW"/>
</dbReference>
<organism evidence="7 8">
    <name type="scientific">Hathewaya limosa</name>
    <name type="common">Clostridium limosum</name>
    <dbReference type="NCBI Taxonomy" id="1536"/>
    <lineage>
        <taxon>Bacteria</taxon>
        <taxon>Bacillati</taxon>
        <taxon>Bacillota</taxon>
        <taxon>Clostridia</taxon>
        <taxon>Eubacteriales</taxon>
        <taxon>Clostridiaceae</taxon>
        <taxon>Hathewaya</taxon>
    </lineage>
</organism>
<evidence type="ECO:0000256" key="4">
    <source>
        <dbReference type="ARBA" id="ARBA00023316"/>
    </source>
</evidence>
<evidence type="ECO:0000256" key="5">
    <source>
        <dbReference type="HAMAP-Rule" id="MF_00565"/>
    </source>
</evidence>
<evidence type="ECO:0000259" key="6">
    <source>
        <dbReference type="PROSITE" id="PS50075"/>
    </source>
</evidence>
<proteinExistence type="inferred from homology"/>
<comment type="function">
    <text evidence="5">Carrier protein involved in the D-alanylation of lipoteichoic acid (LTA). The loading of thioester-linked D-alanine onto DltC is catalyzed by D-alanine--D-alanyl carrier protein ligase DltA. The DltC-carried D-alanyl group is further transferred to cell membrane phosphatidylglycerol (PG) by forming an ester bond, probably catalyzed by DltD. D-alanylation of LTA plays an important role in modulating the properties of the cell wall in Gram-positive bacteria, influencing the net charge of the cell wall.</text>
</comment>
<dbReference type="Pfam" id="PF00550">
    <property type="entry name" value="PP-binding"/>
    <property type="match status" value="1"/>
</dbReference>
<evidence type="ECO:0000256" key="2">
    <source>
        <dbReference type="ARBA" id="ARBA00022490"/>
    </source>
</evidence>
<gene>
    <name evidence="5" type="primary">dltC</name>
    <name evidence="7" type="ORF">QOZ93_001734</name>
</gene>
<accession>A0ABU0JSB6</accession>